<dbReference type="Pfam" id="PF16327">
    <property type="entry name" value="CcmF_C"/>
    <property type="match status" value="1"/>
</dbReference>
<dbReference type="PANTHER" id="PTHR43653">
    <property type="entry name" value="CYTOCHROME C ASSEMBLY PROTEIN-RELATED"/>
    <property type="match status" value="1"/>
</dbReference>
<feature type="domain" description="Cytochrome c-type biogenesis protein CcmF C-terminal" evidence="12">
    <location>
        <begin position="315"/>
        <end position="641"/>
    </location>
</feature>
<organism evidence="13 14">
    <name type="scientific">Deferribacter autotrophicus</name>
    <dbReference type="NCBI Taxonomy" id="500465"/>
    <lineage>
        <taxon>Bacteria</taxon>
        <taxon>Pseudomonadati</taxon>
        <taxon>Deferribacterota</taxon>
        <taxon>Deferribacteres</taxon>
        <taxon>Deferribacterales</taxon>
        <taxon>Deferribacteraceae</taxon>
        <taxon>Deferribacter</taxon>
    </lineage>
</organism>
<feature type="transmembrane region" description="Helical" evidence="10">
    <location>
        <begin position="622"/>
        <end position="642"/>
    </location>
</feature>
<name>A0A5A8F197_9BACT</name>
<evidence type="ECO:0000259" key="12">
    <source>
        <dbReference type="Pfam" id="PF16327"/>
    </source>
</evidence>
<dbReference type="InterPro" id="IPR032523">
    <property type="entry name" value="CcmF_C"/>
</dbReference>
<dbReference type="GO" id="GO:0017004">
    <property type="term" value="P:cytochrome complex assembly"/>
    <property type="evidence" value="ECO:0007669"/>
    <property type="project" value="UniProtKB-KW"/>
</dbReference>
<feature type="transmembrane region" description="Helical" evidence="10">
    <location>
        <begin position="248"/>
        <end position="265"/>
    </location>
</feature>
<accession>A0A5A8F197</accession>
<dbReference type="PRINTS" id="PR01411">
    <property type="entry name" value="CCMFBIOGNSIS"/>
</dbReference>
<dbReference type="OrthoDB" id="9761451at2"/>
<feature type="transmembrane region" description="Helical" evidence="10">
    <location>
        <begin position="81"/>
        <end position="108"/>
    </location>
</feature>
<evidence type="ECO:0000256" key="8">
    <source>
        <dbReference type="ARBA" id="ARBA00023136"/>
    </source>
</evidence>
<dbReference type="PANTHER" id="PTHR43653:SF1">
    <property type="entry name" value="CYTOCHROME C-TYPE BIOGENESIS PROTEIN CCMF"/>
    <property type="match status" value="1"/>
</dbReference>
<evidence type="ECO:0000256" key="6">
    <source>
        <dbReference type="ARBA" id="ARBA00022748"/>
    </source>
</evidence>
<evidence type="ECO:0000313" key="14">
    <source>
        <dbReference type="Proteomes" id="UP000322876"/>
    </source>
</evidence>
<evidence type="ECO:0000256" key="4">
    <source>
        <dbReference type="ARBA" id="ARBA00022519"/>
    </source>
</evidence>
<keyword evidence="7 10" id="KW-1133">Transmembrane helix</keyword>
<evidence type="ECO:0000313" key="13">
    <source>
        <dbReference type="EMBL" id="KAA0257151.1"/>
    </source>
</evidence>
<feature type="transmembrane region" description="Helical" evidence="10">
    <location>
        <begin position="120"/>
        <end position="142"/>
    </location>
</feature>
<comment type="subcellular location">
    <subcellularLocation>
        <location evidence="1">Cell inner membrane</location>
        <topology evidence="1">Multi-pass membrane protein</topology>
    </subcellularLocation>
</comment>
<comment type="caution">
    <text evidence="13">The sequence shown here is derived from an EMBL/GenBank/DDBJ whole genome shotgun (WGS) entry which is preliminary data.</text>
</comment>
<sequence>MTFIGTSSLVIALLFCIYALICLVVGIENKNSKLLLSGRGATLSVAFLSIVASLILIYFLITGNYQIKYVYQYTNKDLPIFYKFAAFWAGNAGSLMLWTLLLTIYTAVIAFPLKRVFNKYLAYAVIVLLMINIFFLSVLIFITNPFELLPVKPADGNGLNPLLQNPGMVFHPLTLYLGYVGFTVPFAFAMSALITKKVDDWWIKTTRRWTVWAWLFLSLGNLFGAQWAYVELGWGGYWAWDPVENSSFMPWLTATAFVHSIIIQERKNMLKIWNMFLIIATYLLTIFGTFLTRSGVYASVHSFSDSSLGSVFLSYIILLAALSLGLIFHRLKLLKEQRSFESYISKESSFLFNNLLLVGGAFAVFWGTNFPIISEAIRGVKVTVSVPWYNQVMSPILLGVILLIGICPLIAWHKSSYENFKNNFLIPTILSIIFAVIGYYFIFSKKLYATIGFTISFFALITTIQEFVKGVRVRRKVVNEGYLVSLWRLISKNRRRYGGYIVHIGTILIAVGIIGSNAYKIEKEVRVKLGDEIAINDYTMKYKGLEMTKEGSNQIVFAKLKVKKNGKSIGILKPEKVFYKTWDQPSTEVAIYSTLKEDLYVALAGWINNGKYVDLMIHINPLVIWIWIGGYILIIGSIIALWPGKGAQLNPKYIL</sequence>
<keyword evidence="14" id="KW-1185">Reference proteome</keyword>
<feature type="transmembrane region" description="Helical" evidence="10">
    <location>
        <begin position="209"/>
        <end position="228"/>
    </location>
</feature>
<dbReference type="InterPro" id="IPR003568">
    <property type="entry name" value="Cyt_c_biogenesis_CcmF"/>
</dbReference>
<feature type="transmembrane region" description="Helical" evidence="10">
    <location>
        <begin position="448"/>
        <end position="468"/>
    </location>
</feature>
<evidence type="ECO:0000256" key="1">
    <source>
        <dbReference type="ARBA" id="ARBA00004429"/>
    </source>
</evidence>
<evidence type="ECO:0000256" key="2">
    <source>
        <dbReference type="ARBA" id="ARBA00009186"/>
    </source>
</evidence>
<dbReference type="GO" id="GO:0015232">
    <property type="term" value="F:heme transmembrane transporter activity"/>
    <property type="evidence" value="ECO:0007669"/>
    <property type="project" value="InterPro"/>
</dbReference>
<dbReference type="AlphaFoldDB" id="A0A5A8F197"/>
<keyword evidence="3" id="KW-1003">Cell membrane</keyword>
<dbReference type="GO" id="GO:0005886">
    <property type="term" value="C:plasma membrane"/>
    <property type="evidence" value="ECO:0007669"/>
    <property type="project" value="UniProtKB-SubCell"/>
</dbReference>
<keyword evidence="5 10" id="KW-0812">Transmembrane</keyword>
<reference evidence="13 14" key="1">
    <citation type="submission" date="2019-06" db="EMBL/GenBank/DDBJ databases">
        <title>Genomic insights into carbon and energy metabolism of Deferribacter autotrophicus revealed new metabolic traits in the phylum Deferribacteres.</title>
        <authorList>
            <person name="Slobodkin A.I."/>
            <person name="Slobodkina G.B."/>
            <person name="Allioux M."/>
            <person name="Alain K."/>
            <person name="Jebbar M."/>
            <person name="Shadrin V."/>
            <person name="Kublanov I.V."/>
            <person name="Toshchakov S.V."/>
            <person name="Bonch-Osmolovskaya E.A."/>
        </authorList>
    </citation>
    <scope>NUCLEOTIDE SEQUENCE [LARGE SCALE GENOMIC DNA]</scope>
    <source>
        <strain evidence="13 14">SL50</strain>
    </source>
</reference>
<feature type="transmembrane region" description="Helical" evidence="10">
    <location>
        <begin position="6"/>
        <end position="28"/>
    </location>
</feature>
<protein>
    <submittedName>
        <fullName evidence="13">Heme lyase CcmF/NrfE family subunit</fullName>
    </submittedName>
</protein>
<evidence type="ECO:0000256" key="7">
    <source>
        <dbReference type="ARBA" id="ARBA00022989"/>
    </source>
</evidence>
<keyword evidence="6" id="KW-0201">Cytochrome c-type biogenesis</keyword>
<dbReference type="EMBL" id="VFJB01000009">
    <property type="protein sequence ID" value="KAA0257151.1"/>
    <property type="molecule type" value="Genomic_DNA"/>
</dbReference>
<keyword evidence="4" id="KW-0997">Cell inner membrane</keyword>
<dbReference type="Proteomes" id="UP000322876">
    <property type="component" value="Unassembled WGS sequence"/>
</dbReference>
<keyword evidence="8 10" id="KW-0472">Membrane</keyword>
<feature type="transmembrane region" description="Helical" evidence="10">
    <location>
        <begin position="392"/>
        <end position="412"/>
    </location>
</feature>
<evidence type="ECO:0000256" key="5">
    <source>
        <dbReference type="ARBA" id="ARBA00022692"/>
    </source>
</evidence>
<dbReference type="GO" id="GO:0020037">
    <property type="term" value="F:heme binding"/>
    <property type="evidence" value="ECO:0007669"/>
    <property type="project" value="InterPro"/>
</dbReference>
<dbReference type="Pfam" id="PF01578">
    <property type="entry name" value="Cytochrom_C_asm"/>
    <property type="match status" value="1"/>
</dbReference>
<feature type="transmembrane region" description="Helical" evidence="10">
    <location>
        <begin position="424"/>
        <end position="442"/>
    </location>
</feature>
<feature type="transmembrane region" description="Helical" evidence="10">
    <location>
        <begin position="350"/>
        <end position="372"/>
    </location>
</feature>
<keyword evidence="13" id="KW-0456">Lyase</keyword>
<evidence type="ECO:0000256" key="10">
    <source>
        <dbReference type="SAM" id="Phobius"/>
    </source>
</evidence>
<dbReference type="RefSeq" id="WP_149267293.1">
    <property type="nucleotide sequence ID" value="NZ_VFJB01000009.1"/>
</dbReference>
<feature type="transmembrane region" description="Helical" evidence="10">
    <location>
        <begin position="497"/>
        <end position="519"/>
    </location>
</feature>
<dbReference type="PRINTS" id="PR01410">
    <property type="entry name" value="CCBIOGENESIS"/>
</dbReference>
<gene>
    <name evidence="13" type="ORF">FHQ18_11320</name>
</gene>
<comment type="similarity">
    <text evidence="2">Belongs to the CcmF/CycK/Ccl1/NrfE/CcsA family.</text>
</comment>
<proteinExistence type="inferred from homology"/>
<feature type="transmembrane region" description="Helical" evidence="10">
    <location>
        <begin position="40"/>
        <end position="61"/>
    </location>
</feature>
<comment type="function">
    <text evidence="9">Required for the biogenesis of c-type cytochromes. Possible subunit of a heme lyase.</text>
</comment>
<evidence type="ECO:0000259" key="11">
    <source>
        <dbReference type="Pfam" id="PF01578"/>
    </source>
</evidence>
<dbReference type="GO" id="GO:0016829">
    <property type="term" value="F:lyase activity"/>
    <property type="evidence" value="ECO:0007669"/>
    <property type="project" value="UniProtKB-KW"/>
</dbReference>
<dbReference type="InterPro" id="IPR003567">
    <property type="entry name" value="Cyt_c_biogenesis"/>
</dbReference>
<feature type="transmembrane region" description="Helical" evidence="10">
    <location>
        <begin position="169"/>
        <end position="188"/>
    </location>
</feature>
<dbReference type="InterPro" id="IPR002541">
    <property type="entry name" value="Cyt_c_assembly"/>
</dbReference>
<feature type="transmembrane region" description="Helical" evidence="10">
    <location>
        <begin position="311"/>
        <end position="329"/>
    </location>
</feature>
<feature type="transmembrane region" description="Helical" evidence="10">
    <location>
        <begin position="272"/>
        <end position="291"/>
    </location>
</feature>
<feature type="domain" description="Cytochrome c assembly protein" evidence="11">
    <location>
        <begin position="88"/>
        <end position="294"/>
    </location>
</feature>
<evidence type="ECO:0000256" key="9">
    <source>
        <dbReference type="ARBA" id="ARBA00037230"/>
    </source>
</evidence>
<evidence type="ECO:0000256" key="3">
    <source>
        <dbReference type="ARBA" id="ARBA00022475"/>
    </source>
</evidence>